<reference evidence="2 3" key="2">
    <citation type="submission" date="2018-11" db="EMBL/GenBank/DDBJ databases">
        <authorList>
            <consortium name="Pathogen Informatics"/>
        </authorList>
    </citation>
    <scope>NUCLEOTIDE SEQUENCE [LARGE SCALE GENOMIC DNA]</scope>
</reference>
<keyword evidence="1" id="KW-0472">Membrane</keyword>
<keyword evidence="1" id="KW-0812">Transmembrane</keyword>
<gene>
    <name evidence="2" type="ORF">NBR_LOCUS14709</name>
</gene>
<dbReference type="GO" id="GO:0000271">
    <property type="term" value="P:polysaccharide biosynthetic process"/>
    <property type="evidence" value="ECO:0007669"/>
    <property type="project" value="TreeGrafter"/>
</dbReference>
<evidence type="ECO:0000313" key="2">
    <source>
        <dbReference type="EMBL" id="VDL78298.1"/>
    </source>
</evidence>
<dbReference type="InterPro" id="IPR050879">
    <property type="entry name" value="Acyltransferase_3"/>
</dbReference>
<sequence length="209" mass="23854">MNKRKDAQGLRGWAVLLVILFQFYPVVFPNSFIGLDIYFVTAGFIVAIILSRYDSFNIDNAKEFLLKRAQRILPMYYIAMILILLVVGVALPLSYKKLNLETARKSVFLTANFYNREPGMMVLSMLFHFSTSEPLFHKCVFSRLWQFFAGFLAFSIGDKGHKPEFDGTDFKSVDQLAGSNVKQLDGKLGHFPLFRIMIIGSLKLFLVVT</sequence>
<keyword evidence="3" id="KW-1185">Reference proteome</keyword>
<dbReference type="STRING" id="27835.A0A0N4YDK6"/>
<evidence type="ECO:0000313" key="4">
    <source>
        <dbReference type="WBParaSite" id="NBR_0001470801-mRNA-1"/>
    </source>
</evidence>
<dbReference type="Proteomes" id="UP000271162">
    <property type="component" value="Unassembled WGS sequence"/>
</dbReference>
<organism evidence="4">
    <name type="scientific">Nippostrongylus brasiliensis</name>
    <name type="common">Rat hookworm</name>
    <dbReference type="NCBI Taxonomy" id="27835"/>
    <lineage>
        <taxon>Eukaryota</taxon>
        <taxon>Metazoa</taxon>
        <taxon>Ecdysozoa</taxon>
        <taxon>Nematoda</taxon>
        <taxon>Chromadorea</taxon>
        <taxon>Rhabditida</taxon>
        <taxon>Rhabditina</taxon>
        <taxon>Rhabditomorpha</taxon>
        <taxon>Strongyloidea</taxon>
        <taxon>Heligmosomidae</taxon>
        <taxon>Nippostrongylus</taxon>
    </lineage>
</organism>
<protein>
    <submittedName>
        <fullName evidence="4">Acyl_transf_3 domain-containing protein</fullName>
    </submittedName>
</protein>
<dbReference type="GO" id="GO:0016020">
    <property type="term" value="C:membrane"/>
    <property type="evidence" value="ECO:0007669"/>
    <property type="project" value="TreeGrafter"/>
</dbReference>
<evidence type="ECO:0000256" key="1">
    <source>
        <dbReference type="SAM" id="Phobius"/>
    </source>
</evidence>
<dbReference type="AlphaFoldDB" id="A0A0N4YDK6"/>
<dbReference type="PANTHER" id="PTHR23028">
    <property type="entry name" value="ACETYLTRANSFERASE"/>
    <property type="match status" value="1"/>
</dbReference>
<reference evidence="4" key="1">
    <citation type="submission" date="2017-02" db="UniProtKB">
        <authorList>
            <consortium name="WormBaseParasite"/>
        </authorList>
    </citation>
    <scope>IDENTIFICATION</scope>
</reference>
<name>A0A0N4YDK6_NIPBR</name>
<accession>A0A0N4YDK6</accession>
<dbReference type="PANTHER" id="PTHR23028:SF53">
    <property type="entry name" value="ACYL_TRANSF_3 DOMAIN-CONTAINING PROTEIN"/>
    <property type="match status" value="1"/>
</dbReference>
<dbReference type="EMBL" id="UYSL01021460">
    <property type="protein sequence ID" value="VDL78298.1"/>
    <property type="molecule type" value="Genomic_DNA"/>
</dbReference>
<feature type="transmembrane region" description="Helical" evidence="1">
    <location>
        <begin position="35"/>
        <end position="53"/>
    </location>
</feature>
<dbReference type="WBParaSite" id="NBR_0001470801-mRNA-1">
    <property type="protein sequence ID" value="NBR_0001470801-mRNA-1"/>
    <property type="gene ID" value="NBR_0001470801"/>
</dbReference>
<proteinExistence type="predicted"/>
<evidence type="ECO:0000313" key="3">
    <source>
        <dbReference type="Proteomes" id="UP000271162"/>
    </source>
</evidence>
<feature type="transmembrane region" description="Helical" evidence="1">
    <location>
        <begin position="74"/>
        <end position="95"/>
    </location>
</feature>
<keyword evidence="1" id="KW-1133">Transmembrane helix</keyword>
<feature type="transmembrane region" description="Helical" evidence="1">
    <location>
        <begin position="12"/>
        <end position="29"/>
    </location>
</feature>